<dbReference type="AlphaFoldDB" id="A0A9P3PYA3"/>
<organism evidence="2 3">
    <name type="scientific">Lyophyllum shimeji</name>
    <name type="common">Hon-shimeji</name>
    <name type="synonym">Tricholoma shimeji</name>
    <dbReference type="NCBI Taxonomy" id="47721"/>
    <lineage>
        <taxon>Eukaryota</taxon>
        <taxon>Fungi</taxon>
        <taxon>Dikarya</taxon>
        <taxon>Basidiomycota</taxon>
        <taxon>Agaricomycotina</taxon>
        <taxon>Agaricomycetes</taxon>
        <taxon>Agaricomycetidae</taxon>
        <taxon>Agaricales</taxon>
        <taxon>Tricholomatineae</taxon>
        <taxon>Lyophyllaceae</taxon>
        <taxon>Lyophyllum</taxon>
    </lineage>
</organism>
<protein>
    <submittedName>
        <fullName evidence="2">Uncharacterized protein</fullName>
    </submittedName>
</protein>
<feature type="region of interest" description="Disordered" evidence="1">
    <location>
        <begin position="82"/>
        <end position="101"/>
    </location>
</feature>
<accession>A0A9P3PYA3</accession>
<name>A0A9P3PYA3_LYOSH</name>
<feature type="region of interest" description="Disordered" evidence="1">
    <location>
        <begin position="1"/>
        <end position="49"/>
    </location>
</feature>
<dbReference type="EMBL" id="BRPK01000014">
    <property type="protein sequence ID" value="GLB43803.1"/>
    <property type="molecule type" value="Genomic_DNA"/>
</dbReference>
<feature type="compositionally biased region" description="Polar residues" evidence="1">
    <location>
        <begin position="10"/>
        <end position="19"/>
    </location>
</feature>
<gene>
    <name evidence="2" type="ORF">LshimejAT787_1403150</name>
</gene>
<keyword evidence="3" id="KW-1185">Reference proteome</keyword>
<evidence type="ECO:0000256" key="1">
    <source>
        <dbReference type="SAM" id="MobiDB-lite"/>
    </source>
</evidence>
<sequence length="122" mass="13242">MRRNDARNLLDSSEGQRTVTEPVAGLTFTRSVADTAGGDKSGSGAEAPPMRRVVLIRRPYFLIYDTDEMPMPTNEAVRSLNMHGRHRGAATTKPESEVDGVHRVRGGFNAVSEGPPKAHPTT</sequence>
<dbReference type="Proteomes" id="UP001063166">
    <property type="component" value="Unassembled WGS sequence"/>
</dbReference>
<evidence type="ECO:0000313" key="3">
    <source>
        <dbReference type="Proteomes" id="UP001063166"/>
    </source>
</evidence>
<reference evidence="2" key="1">
    <citation type="submission" date="2022-07" db="EMBL/GenBank/DDBJ databases">
        <title>The genome of Lyophyllum shimeji provides insight into the initial evolution of ectomycorrhizal fungal genome.</title>
        <authorList>
            <person name="Kobayashi Y."/>
            <person name="Shibata T."/>
            <person name="Hirakawa H."/>
            <person name="Shigenobu S."/>
            <person name="Nishiyama T."/>
            <person name="Yamada A."/>
            <person name="Hasebe M."/>
            <person name="Kawaguchi M."/>
        </authorList>
    </citation>
    <scope>NUCLEOTIDE SEQUENCE</scope>
    <source>
        <strain evidence="2">AT787</strain>
    </source>
</reference>
<proteinExistence type="predicted"/>
<evidence type="ECO:0000313" key="2">
    <source>
        <dbReference type="EMBL" id="GLB43803.1"/>
    </source>
</evidence>
<comment type="caution">
    <text evidence="2">The sequence shown here is derived from an EMBL/GenBank/DDBJ whole genome shotgun (WGS) entry which is preliminary data.</text>
</comment>